<feature type="compositionally biased region" description="Basic and acidic residues" evidence="1">
    <location>
        <begin position="1"/>
        <end position="16"/>
    </location>
</feature>
<name>A0A6A6SLG7_9PLEO</name>
<evidence type="ECO:0000313" key="2">
    <source>
        <dbReference type="EMBL" id="KAF2648666.1"/>
    </source>
</evidence>
<evidence type="ECO:0000256" key="1">
    <source>
        <dbReference type="SAM" id="MobiDB-lite"/>
    </source>
</evidence>
<dbReference type="Proteomes" id="UP000799324">
    <property type="component" value="Unassembled WGS sequence"/>
</dbReference>
<organism evidence="2 3">
    <name type="scientific">Lophiostoma macrostomum CBS 122681</name>
    <dbReference type="NCBI Taxonomy" id="1314788"/>
    <lineage>
        <taxon>Eukaryota</taxon>
        <taxon>Fungi</taxon>
        <taxon>Dikarya</taxon>
        <taxon>Ascomycota</taxon>
        <taxon>Pezizomycotina</taxon>
        <taxon>Dothideomycetes</taxon>
        <taxon>Pleosporomycetidae</taxon>
        <taxon>Pleosporales</taxon>
        <taxon>Lophiostomataceae</taxon>
        <taxon>Lophiostoma</taxon>
    </lineage>
</organism>
<evidence type="ECO:0000313" key="3">
    <source>
        <dbReference type="Proteomes" id="UP000799324"/>
    </source>
</evidence>
<accession>A0A6A6SLG7</accession>
<sequence>MFSRTTKDTAQRHSDDLETNTAPDPLHALLMSRSKSYRNTYQPRSKRSPRVQKLIDRLQAPKIQLPKRLSQSLLELIQNSRLPQRIRSSAARAASSRNLNAAPETCTPPRRIYSSIGLEAERILAEGRLFNDVAETASLPPEETDRFFASPLNRWYSVRISQI</sequence>
<dbReference type="EMBL" id="MU004527">
    <property type="protein sequence ID" value="KAF2648666.1"/>
    <property type="molecule type" value="Genomic_DNA"/>
</dbReference>
<proteinExistence type="predicted"/>
<keyword evidence="3" id="KW-1185">Reference proteome</keyword>
<protein>
    <submittedName>
        <fullName evidence="2">Uncharacterized protein</fullName>
    </submittedName>
</protein>
<feature type="region of interest" description="Disordered" evidence="1">
    <location>
        <begin position="1"/>
        <end position="26"/>
    </location>
</feature>
<reference evidence="2" key="1">
    <citation type="journal article" date="2020" name="Stud. Mycol.">
        <title>101 Dothideomycetes genomes: a test case for predicting lifestyles and emergence of pathogens.</title>
        <authorList>
            <person name="Haridas S."/>
            <person name="Albert R."/>
            <person name="Binder M."/>
            <person name="Bloem J."/>
            <person name="Labutti K."/>
            <person name="Salamov A."/>
            <person name="Andreopoulos B."/>
            <person name="Baker S."/>
            <person name="Barry K."/>
            <person name="Bills G."/>
            <person name="Bluhm B."/>
            <person name="Cannon C."/>
            <person name="Castanera R."/>
            <person name="Culley D."/>
            <person name="Daum C."/>
            <person name="Ezra D."/>
            <person name="Gonzalez J."/>
            <person name="Henrissat B."/>
            <person name="Kuo A."/>
            <person name="Liang C."/>
            <person name="Lipzen A."/>
            <person name="Lutzoni F."/>
            <person name="Magnuson J."/>
            <person name="Mondo S."/>
            <person name="Nolan M."/>
            <person name="Ohm R."/>
            <person name="Pangilinan J."/>
            <person name="Park H.-J."/>
            <person name="Ramirez L."/>
            <person name="Alfaro M."/>
            <person name="Sun H."/>
            <person name="Tritt A."/>
            <person name="Yoshinaga Y."/>
            <person name="Zwiers L.-H."/>
            <person name="Turgeon B."/>
            <person name="Goodwin S."/>
            <person name="Spatafora J."/>
            <person name="Crous P."/>
            <person name="Grigoriev I."/>
        </authorList>
    </citation>
    <scope>NUCLEOTIDE SEQUENCE</scope>
    <source>
        <strain evidence="2">CBS 122681</strain>
    </source>
</reference>
<dbReference type="AlphaFoldDB" id="A0A6A6SLG7"/>
<gene>
    <name evidence="2" type="ORF">K491DRAFT_238291</name>
</gene>